<reference evidence="8" key="1">
    <citation type="submission" date="2024-05" db="EMBL/GenBank/DDBJ databases">
        <title>Planctomycetes of the genus Singulisphaera possess chitinolytic capabilities.</title>
        <authorList>
            <person name="Ivanova A."/>
        </authorList>
    </citation>
    <scope>NUCLEOTIDE SEQUENCE</scope>
    <source>
        <strain evidence="8">Ch08T</strain>
    </source>
</reference>
<organism evidence="8">
    <name type="scientific">Singulisphaera sp. Ch08</name>
    <dbReference type="NCBI Taxonomy" id="3120278"/>
    <lineage>
        <taxon>Bacteria</taxon>
        <taxon>Pseudomonadati</taxon>
        <taxon>Planctomycetota</taxon>
        <taxon>Planctomycetia</taxon>
        <taxon>Isosphaerales</taxon>
        <taxon>Isosphaeraceae</taxon>
        <taxon>Singulisphaera</taxon>
    </lineage>
</organism>
<keyword evidence="8" id="KW-0969">Cilium</keyword>
<evidence type="ECO:0000256" key="4">
    <source>
        <dbReference type="ARBA" id="ARBA00022692"/>
    </source>
</evidence>
<dbReference type="EMBL" id="CP155447">
    <property type="protein sequence ID" value="XBH05884.1"/>
    <property type="molecule type" value="Genomic_DNA"/>
</dbReference>
<comment type="similarity">
    <text evidence="2">Belongs to the FliQ/MopD/SpaQ family.</text>
</comment>
<keyword evidence="8" id="KW-0282">Flagellum</keyword>
<gene>
    <name evidence="8" type="ORF">V5E97_07595</name>
</gene>
<keyword evidence="8" id="KW-0966">Cell projection</keyword>
<name>A0AAU7CKF0_9BACT</name>
<evidence type="ECO:0000256" key="6">
    <source>
        <dbReference type="ARBA" id="ARBA00023136"/>
    </source>
</evidence>
<keyword evidence="6 7" id="KW-0472">Membrane</keyword>
<proteinExistence type="inferred from homology"/>
<keyword evidence="3" id="KW-1003">Cell membrane</keyword>
<evidence type="ECO:0000313" key="8">
    <source>
        <dbReference type="EMBL" id="XBH05884.1"/>
    </source>
</evidence>
<evidence type="ECO:0000256" key="3">
    <source>
        <dbReference type="ARBA" id="ARBA00022475"/>
    </source>
</evidence>
<dbReference type="GO" id="GO:0009306">
    <property type="term" value="P:protein secretion"/>
    <property type="evidence" value="ECO:0007669"/>
    <property type="project" value="InterPro"/>
</dbReference>
<dbReference type="GO" id="GO:0005886">
    <property type="term" value="C:plasma membrane"/>
    <property type="evidence" value="ECO:0007669"/>
    <property type="project" value="UniProtKB-SubCell"/>
</dbReference>
<sequence>MELSQVIDWSREAIRLSLQLGGPLLGVALVVGLVIGIGQTLTQLHEPVVGMVPRLVAVMLAFLVILPWLLGRWVSFETTLIESIPGML</sequence>
<keyword evidence="4 7" id="KW-0812">Transmembrane</keyword>
<dbReference type="PANTHER" id="PTHR34040">
    <property type="entry name" value="FLAGELLAR BIOSYNTHETIC PROTEIN FLIQ"/>
    <property type="match status" value="1"/>
</dbReference>
<comment type="subcellular location">
    <subcellularLocation>
        <location evidence="1">Cell membrane</location>
        <topology evidence="1">Multi-pass membrane protein</topology>
    </subcellularLocation>
</comment>
<dbReference type="InterPro" id="IPR002191">
    <property type="entry name" value="Bac_export_3"/>
</dbReference>
<dbReference type="AlphaFoldDB" id="A0AAU7CKF0"/>
<protein>
    <submittedName>
        <fullName evidence="8">Flagellar biosynthetic protein FliQ</fullName>
    </submittedName>
</protein>
<feature type="transmembrane region" description="Helical" evidence="7">
    <location>
        <begin position="20"/>
        <end position="39"/>
    </location>
</feature>
<evidence type="ECO:0000256" key="2">
    <source>
        <dbReference type="ARBA" id="ARBA00006156"/>
    </source>
</evidence>
<dbReference type="PANTHER" id="PTHR34040:SF2">
    <property type="entry name" value="FLAGELLAR BIOSYNTHETIC PROTEIN FLIQ"/>
    <property type="match status" value="1"/>
</dbReference>
<evidence type="ECO:0000256" key="5">
    <source>
        <dbReference type="ARBA" id="ARBA00022989"/>
    </source>
</evidence>
<dbReference type="RefSeq" id="WP_406698735.1">
    <property type="nucleotide sequence ID" value="NZ_CP155447.1"/>
</dbReference>
<dbReference type="PRINTS" id="PR00952">
    <property type="entry name" value="TYPE3IMQPROT"/>
</dbReference>
<evidence type="ECO:0000256" key="7">
    <source>
        <dbReference type="SAM" id="Phobius"/>
    </source>
</evidence>
<feature type="transmembrane region" description="Helical" evidence="7">
    <location>
        <begin position="51"/>
        <end position="70"/>
    </location>
</feature>
<accession>A0AAU7CKF0</accession>
<dbReference type="PIRSF" id="PIRSF004669">
    <property type="entry name" value="FliQ"/>
    <property type="match status" value="1"/>
</dbReference>
<keyword evidence="5 7" id="KW-1133">Transmembrane helix</keyword>
<dbReference type="Pfam" id="PF01313">
    <property type="entry name" value="Bac_export_3"/>
    <property type="match status" value="1"/>
</dbReference>
<evidence type="ECO:0000256" key="1">
    <source>
        <dbReference type="ARBA" id="ARBA00004651"/>
    </source>
</evidence>